<dbReference type="Proteomes" id="UP000070195">
    <property type="component" value="Unassembled WGS sequence"/>
</dbReference>
<evidence type="ECO:0000313" key="4">
    <source>
        <dbReference type="EMBL" id="KXA91189.1"/>
    </source>
</evidence>
<sequence length="145" mass="16276">MHVRDAKPQDLRPVYEIAQDSFKDPYPLRLIRHIHSTNPEGFLIAEIGGSIVGYLIGVVRWGNVGHILAIAVDKSHRRKGVGTALMINALERLRKHGASQIKLEVRASNEGAQKFYERLGFESQEVVPSYYSDGEAAISVKYKFD</sequence>
<dbReference type="Pfam" id="PF00583">
    <property type="entry name" value="Acetyltransf_1"/>
    <property type="match status" value="1"/>
</dbReference>
<dbReference type="NCBIfam" id="TIGR01575">
    <property type="entry name" value="rimI"/>
    <property type="match status" value="1"/>
</dbReference>
<dbReference type="PANTHER" id="PTHR23091">
    <property type="entry name" value="N-TERMINAL ACETYLTRANSFERASE"/>
    <property type="match status" value="1"/>
</dbReference>
<proteinExistence type="predicted"/>
<keyword evidence="5" id="KW-1185">Reference proteome</keyword>
<dbReference type="InterPro" id="IPR000182">
    <property type="entry name" value="GNAT_dom"/>
</dbReference>
<reference evidence="4 5" key="1">
    <citation type="journal article" date="2016" name="Sci. Rep.">
        <title>Metabolic traits of an uncultured archaeal lineage -MSBL1- from brine pools of the Red Sea.</title>
        <authorList>
            <person name="Mwirichia R."/>
            <person name="Alam I."/>
            <person name="Rashid M."/>
            <person name="Vinu M."/>
            <person name="Ba-Alawi W."/>
            <person name="Anthony Kamau A."/>
            <person name="Kamanda Ngugi D."/>
            <person name="Goker M."/>
            <person name="Klenk H.P."/>
            <person name="Bajic V."/>
            <person name="Stingl U."/>
        </authorList>
    </citation>
    <scope>NUCLEOTIDE SEQUENCE [LARGE SCALE GENOMIC DNA]</scope>
    <source>
        <strain evidence="4">SCGC-AAA259D18</strain>
    </source>
</reference>
<dbReference type="AlphaFoldDB" id="A0A133UAK2"/>
<dbReference type="GO" id="GO:0031415">
    <property type="term" value="C:NatA complex"/>
    <property type="evidence" value="ECO:0007669"/>
    <property type="project" value="InterPro"/>
</dbReference>
<dbReference type="EMBL" id="LHXM01000032">
    <property type="protein sequence ID" value="KXA91189.1"/>
    <property type="molecule type" value="Genomic_DNA"/>
</dbReference>
<accession>A0A133UAK2</accession>
<gene>
    <name evidence="4" type="ORF">AKJ63_01815</name>
</gene>
<organism evidence="4 5">
    <name type="scientific">candidate division MSBL1 archaeon SCGC-AAA259D18</name>
    <dbReference type="NCBI Taxonomy" id="1698262"/>
    <lineage>
        <taxon>Archaea</taxon>
        <taxon>Methanobacteriati</taxon>
        <taxon>Methanobacteriota</taxon>
        <taxon>candidate division MSBL1</taxon>
    </lineage>
</organism>
<protein>
    <recommendedName>
        <fullName evidence="3">N-acetyltransferase domain-containing protein</fullName>
    </recommendedName>
</protein>
<dbReference type="PANTHER" id="PTHR23091:SF4">
    <property type="entry name" value="N-TERMINAL AMINO-ACID N(ALPHA)-ACETYLTRANSFERASE NATA"/>
    <property type="match status" value="1"/>
</dbReference>
<dbReference type="InterPro" id="IPR006464">
    <property type="entry name" value="AcTrfase_RimI/Ard1"/>
</dbReference>
<keyword evidence="1" id="KW-0808">Transferase</keyword>
<keyword evidence="2" id="KW-0012">Acyltransferase</keyword>
<dbReference type="Gene3D" id="3.40.630.30">
    <property type="match status" value="1"/>
</dbReference>
<comment type="caution">
    <text evidence="4">The sequence shown here is derived from an EMBL/GenBank/DDBJ whole genome shotgun (WGS) entry which is preliminary data.</text>
</comment>
<evidence type="ECO:0000259" key="3">
    <source>
        <dbReference type="PROSITE" id="PS51186"/>
    </source>
</evidence>
<evidence type="ECO:0000256" key="2">
    <source>
        <dbReference type="ARBA" id="ARBA00023315"/>
    </source>
</evidence>
<dbReference type="InterPro" id="IPR017255">
    <property type="entry name" value="AcTrfase_GNAT_prd"/>
</dbReference>
<dbReference type="GO" id="GO:0004596">
    <property type="term" value="F:protein-N-terminal amino-acid acetyltransferase activity"/>
    <property type="evidence" value="ECO:0007669"/>
    <property type="project" value="InterPro"/>
</dbReference>
<dbReference type="CDD" id="cd04301">
    <property type="entry name" value="NAT_SF"/>
    <property type="match status" value="1"/>
</dbReference>
<evidence type="ECO:0000313" key="5">
    <source>
        <dbReference type="Proteomes" id="UP000070195"/>
    </source>
</evidence>
<dbReference type="InterPro" id="IPR016181">
    <property type="entry name" value="Acyl_CoA_acyltransferase"/>
</dbReference>
<dbReference type="PROSITE" id="PS51186">
    <property type="entry name" value="GNAT"/>
    <property type="match status" value="1"/>
</dbReference>
<dbReference type="InterPro" id="IPR045047">
    <property type="entry name" value="Ard1-like"/>
</dbReference>
<dbReference type="PIRSF" id="PIRSF037663">
    <property type="entry name" value="Acetyltransf_GNAT_prd"/>
    <property type="match status" value="1"/>
</dbReference>
<dbReference type="SUPFAM" id="SSF55729">
    <property type="entry name" value="Acyl-CoA N-acyltransferases (Nat)"/>
    <property type="match status" value="1"/>
</dbReference>
<evidence type="ECO:0000256" key="1">
    <source>
        <dbReference type="ARBA" id="ARBA00022679"/>
    </source>
</evidence>
<name>A0A133UAK2_9EURY</name>
<feature type="domain" description="N-acetyltransferase" evidence="3">
    <location>
        <begin position="1"/>
        <end position="145"/>
    </location>
</feature>